<keyword evidence="3" id="KW-1185">Reference proteome</keyword>
<gene>
    <name evidence="2" type="ORF">EYF80_048619</name>
</gene>
<dbReference type="EMBL" id="SRLO01001126">
    <property type="protein sequence ID" value="TNN41214.1"/>
    <property type="molecule type" value="Genomic_DNA"/>
</dbReference>
<feature type="compositionally biased region" description="Polar residues" evidence="1">
    <location>
        <begin position="66"/>
        <end position="79"/>
    </location>
</feature>
<organism evidence="2 3">
    <name type="scientific">Liparis tanakae</name>
    <name type="common">Tanaka's snailfish</name>
    <dbReference type="NCBI Taxonomy" id="230148"/>
    <lineage>
        <taxon>Eukaryota</taxon>
        <taxon>Metazoa</taxon>
        <taxon>Chordata</taxon>
        <taxon>Craniata</taxon>
        <taxon>Vertebrata</taxon>
        <taxon>Euteleostomi</taxon>
        <taxon>Actinopterygii</taxon>
        <taxon>Neopterygii</taxon>
        <taxon>Teleostei</taxon>
        <taxon>Neoteleostei</taxon>
        <taxon>Acanthomorphata</taxon>
        <taxon>Eupercaria</taxon>
        <taxon>Perciformes</taxon>
        <taxon>Cottioidei</taxon>
        <taxon>Cottales</taxon>
        <taxon>Liparidae</taxon>
        <taxon>Liparis</taxon>
    </lineage>
</organism>
<proteinExistence type="predicted"/>
<protein>
    <submittedName>
        <fullName evidence="2">Uncharacterized protein</fullName>
    </submittedName>
</protein>
<dbReference type="AlphaFoldDB" id="A0A4Z2FK97"/>
<accession>A0A4Z2FK97</accession>
<dbReference type="Proteomes" id="UP000314294">
    <property type="component" value="Unassembled WGS sequence"/>
</dbReference>
<feature type="compositionally biased region" description="Basic and acidic residues" evidence="1">
    <location>
        <begin position="34"/>
        <end position="58"/>
    </location>
</feature>
<comment type="caution">
    <text evidence="2">The sequence shown here is derived from an EMBL/GenBank/DDBJ whole genome shotgun (WGS) entry which is preliminary data.</text>
</comment>
<name>A0A4Z2FK97_9TELE</name>
<feature type="region of interest" description="Disordered" evidence="1">
    <location>
        <begin position="129"/>
        <end position="150"/>
    </location>
</feature>
<evidence type="ECO:0000313" key="2">
    <source>
        <dbReference type="EMBL" id="TNN41214.1"/>
    </source>
</evidence>
<sequence>MTSETPLSTAAACRRAGVRHRADNRHYPLANSLSEERGEAREAINTERSPLRRAERVLQRPPGSVLQEQSGPVVGSNTPPKGGPRSLRQATVRIYERIVRRGGDERSTGRNHLALYDPESENHLFYAFCSPPPSPARHRRHQRVPEQPIE</sequence>
<evidence type="ECO:0000256" key="1">
    <source>
        <dbReference type="SAM" id="MobiDB-lite"/>
    </source>
</evidence>
<evidence type="ECO:0000313" key="3">
    <source>
        <dbReference type="Proteomes" id="UP000314294"/>
    </source>
</evidence>
<reference evidence="2 3" key="1">
    <citation type="submission" date="2019-03" db="EMBL/GenBank/DDBJ databases">
        <title>First draft genome of Liparis tanakae, snailfish: a comprehensive survey of snailfish specific genes.</title>
        <authorList>
            <person name="Kim W."/>
            <person name="Song I."/>
            <person name="Jeong J.-H."/>
            <person name="Kim D."/>
            <person name="Kim S."/>
            <person name="Ryu S."/>
            <person name="Song J.Y."/>
            <person name="Lee S.K."/>
        </authorList>
    </citation>
    <scope>NUCLEOTIDE SEQUENCE [LARGE SCALE GENOMIC DNA]</scope>
    <source>
        <tissue evidence="2">Muscle</tissue>
    </source>
</reference>
<feature type="region of interest" description="Disordered" evidence="1">
    <location>
        <begin position="1"/>
        <end position="91"/>
    </location>
</feature>